<dbReference type="Proteomes" id="UP000319213">
    <property type="component" value="Unassembled WGS sequence"/>
</dbReference>
<evidence type="ECO:0008006" key="5">
    <source>
        <dbReference type="Google" id="ProtNLM"/>
    </source>
</evidence>
<feature type="region of interest" description="Disordered" evidence="1">
    <location>
        <begin position="415"/>
        <end position="537"/>
    </location>
</feature>
<reference evidence="3 4" key="1">
    <citation type="submission" date="2019-06" db="EMBL/GenBank/DDBJ databases">
        <title>Sequencing the genomes of 1000 actinobacteria strains.</title>
        <authorList>
            <person name="Klenk H.-P."/>
        </authorList>
    </citation>
    <scope>NUCLEOTIDE SEQUENCE [LARGE SCALE GENOMIC DNA]</scope>
    <source>
        <strain evidence="3 4">DSM 43186</strain>
    </source>
</reference>
<keyword evidence="4" id="KW-1185">Reference proteome</keyword>
<feature type="compositionally biased region" description="Low complexity" evidence="1">
    <location>
        <begin position="471"/>
        <end position="483"/>
    </location>
</feature>
<organism evidence="3 4">
    <name type="scientific">Thermopolyspora flexuosa</name>
    <dbReference type="NCBI Taxonomy" id="103836"/>
    <lineage>
        <taxon>Bacteria</taxon>
        <taxon>Bacillati</taxon>
        <taxon>Actinomycetota</taxon>
        <taxon>Actinomycetes</taxon>
        <taxon>Streptosporangiales</taxon>
        <taxon>Streptosporangiaceae</taxon>
        <taxon>Thermopolyspora</taxon>
    </lineage>
</organism>
<dbReference type="EMBL" id="VFPQ01000001">
    <property type="protein sequence ID" value="TQM76971.1"/>
    <property type="molecule type" value="Genomic_DNA"/>
</dbReference>
<sequence>MLAAAWTLGVGLAVLTTLTLLGWIADPKGALGEGIPGVFRTACQIWLAAHHAGFAIPGGGRIGLLPLGLMIMPAALLYRAGLWMARDADLRVRLPARLPKGTPKEKQNARRRAQLALIARAGISLAAPYALLAGLVALVARNEITRPFLAEVLAGHLLLAFVAGSLAVARTIGPWRVMLRLLPERSRSLVVGTAAALAILLAAGLVLVVGAIVVSLDEIRRLTDLLGPGLIGGVLLLIVEVLYLVNAVVWGMAYIAGPGFAIGTGTLVAPTGVRLGQIPTLPLLGALPEPGGAPVWAMGVVAIPFLAGAVAGVVVVRIAPTPTPEAAPMWGFVCGLCAGAASGVLAALSGGPLGGNRLAAVGPSPWEVAFSVTLEVGIAAGISAGVANWWLMRRSAAVSAAEPAAAPKAVAAVRAPAEPVEPSDGRTRPLARLFRRREPSRPLPGHWLDATECETQPLPKRRAGRADEDAAAGAFGDVTPADGPARRPRRLPGIPRRRRAEKAEPAPRPTPRRDIVDETDDRGGHVIYMDPYAWDRD</sequence>
<dbReference type="Pfam" id="PF19877">
    <property type="entry name" value="DUF6350"/>
    <property type="match status" value="1"/>
</dbReference>
<keyword evidence="2" id="KW-1133">Transmembrane helix</keyword>
<proteinExistence type="predicted"/>
<feature type="compositionally biased region" description="Basic and acidic residues" evidence="1">
    <location>
        <begin position="501"/>
        <end position="524"/>
    </location>
</feature>
<feature type="transmembrane region" description="Helical" evidence="2">
    <location>
        <begin position="328"/>
        <end position="348"/>
    </location>
</feature>
<evidence type="ECO:0000313" key="3">
    <source>
        <dbReference type="EMBL" id="TQM76971.1"/>
    </source>
</evidence>
<dbReference type="InterPro" id="IPR045931">
    <property type="entry name" value="DUF6350"/>
</dbReference>
<dbReference type="AlphaFoldDB" id="A0A543J2C9"/>
<feature type="transmembrane region" description="Helical" evidence="2">
    <location>
        <begin position="189"/>
        <end position="213"/>
    </location>
</feature>
<feature type="compositionally biased region" description="Basic residues" evidence="1">
    <location>
        <begin position="486"/>
        <end position="500"/>
    </location>
</feature>
<feature type="transmembrane region" description="Helical" evidence="2">
    <location>
        <begin position="6"/>
        <end position="25"/>
    </location>
</feature>
<name>A0A543J2C9_9ACTN</name>
<feature type="transmembrane region" description="Helical" evidence="2">
    <location>
        <begin position="152"/>
        <end position="169"/>
    </location>
</feature>
<feature type="transmembrane region" description="Helical" evidence="2">
    <location>
        <begin position="293"/>
        <end position="316"/>
    </location>
</feature>
<dbReference type="OrthoDB" id="3742900at2"/>
<evidence type="ECO:0000313" key="4">
    <source>
        <dbReference type="Proteomes" id="UP000319213"/>
    </source>
</evidence>
<keyword evidence="2" id="KW-0472">Membrane</keyword>
<evidence type="ECO:0000256" key="1">
    <source>
        <dbReference type="SAM" id="MobiDB-lite"/>
    </source>
</evidence>
<feature type="transmembrane region" description="Helical" evidence="2">
    <location>
        <begin position="62"/>
        <end position="85"/>
    </location>
</feature>
<feature type="transmembrane region" description="Helical" evidence="2">
    <location>
        <begin position="368"/>
        <end position="391"/>
    </location>
</feature>
<accession>A0A543J2C9</accession>
<feature type="transmembrane region" description="Helical" evidence="2">
    <location>
        <begin position="252"/>
        <end position="273"/>
    </location>
</feature>
<gene>
    <name evidence="3" type="ORF">FHX40_3723</name>
</gene>
<feature type="transmembrane region" description="Helical" evidence="2">
    <location>
        <begin position="117"/>
        <end position="140"/>
    </location>
</feature>
<keyword evidence="2" id="KW-0812">Transmembrane</keyword>
<feature type="transmembrane region" description="Helical" evidence="2">
    <location>
        <begin position="225"/>
        <end position="245"/>
    </location>
</feature>
<evidence type="ECO:0000256" key="2">
    <source>
        <dbReference type="SAM" id="Phobius"/>
    </source>
</evidence>
<feature type="compositionally biased region" description="Low complexity" evidence="1">
    <location>
        <begin position="415"/>
        <end position="432"/>
    </location>
</feature>
<comment type="caution">
    <text evidence="3">The sequence shown here is derived from an EMBL/GenBank/DDBJ whole genome shotgun (WGS) entry which is preliminary data.</text>
</comment>
<protein>
    <recommendedName>
        <fullName evidence="5">Integral membrane protein</fullName>
    </recommendedName>
</protein>